<reference evidence="2 3" key="1">
    <citation type="submission" date="2017-08" db="EMBL/GenBank/DDBJ databases">
        <title>Genome sequence of Streptomyces albireticuli NRRL B-1670.</title>
        <authorList>
            <person name="Graham D.E."/>
            <person name="Mahan K.M."/>
            <person name="Klingeman D.M."/>
            <person name="Hettich R.L."/>
            <person name="Parry R.J."/>
            <person name="Spain J.C."/>
        </authorList>
    </citation>
    <scope>NUCLEOTIDE SEQUENCE [LARGE SCALE GENOMIC DNA]</scope>
    <source>
        <strain evidence="2 3">NRRL B-1670</strain>
    </source>
</reference>
<comment type="caution">
    <text evidence="2">The sequence shown here is derived from an EMBL/GenBank/DDBJ whole genome shotgun (WGS) entry which is preliminary data.</text>
</comment>
<dbReference type="AlphaFoldDB" id="A0A2A2DE72"/>
<dbReference type="GO" id="GO:0004252">
    <property type="term" value="F:serine-type endopeptidase activity"/>
    <property type="evidence" value="ECO:0007669"/>
    <property type="project" value="InterPro"/>
</dbReference>
<dbReference type="Pfam" id="PF05729">
    <property type="entry name" value="NACHT"/>
    <property type="match status" value="1"/>
</dbReference>
<dbReference type="PANTHER" id="PTHR46844:SF1">
    <property type="entry name" value="SLR5058 PROTEIN"/>
    <property type="match status" value="1"/>
</dbReference>
<organism evidence="2 3">
    <name type="scientific">Streptomyces albireticuli</name>
    <dbReference type="NCBI Taxonomy" id="1940"/>
    <lineage>
        <taxon>Bacteria</taxon>
        <taxon>Bacillati</taxon>
        <taxon>Actinomycetota</taxon>
        <taxon>Actinomycetes</taxon>
        <taxon>Kitasatosporales</taxon>
        <taxon>Streptomycetaceae</taxon>
        <taxon>Streptomyces</taxon>
    </lineage>
</organism>
<name>A0A2A2DE72_9ACTN</name>
<dbReference type="SUPFAM" id="SSF50494">
    <property type="entry name" value="Trypsin-like serine proteases"/>
    <property type="match status" value="1"/>
</dbReference>
<dbReference type="InterPro" id="IPR007111">
    <property type="entry name" value="NACHT_NTPase"/>
</dbReference>
<dbReference type="InterPro" id="IPR009003">
    <property type="entry name" value="Peptidase_S1_PA"/>
</dbReference>
<evidence type="ECO:0000313" key="3">
    <source>
        <dbReference type="Proteomes" id="UP000218944"/>
    </source>
</evidence>
<dbReference type="GO" id="GO:0005524">
    <property type="term" value="F:ATP binding"/>
    <property type="evidence" value="ECO:0007669"/>
    <property type="project" value="UniProtKB-KW"/>
</dbReference>
<dbReference type="Proteomes" id="UP000218944">
    <property type="component" value="Unassembled WGS sequence"/>
</dbReference>
<accession>A0A2A2DE72</accession>
<keyword evidence="3" id="KW-1185">Reference proteome</keyword>
<gene>
    <name evidence="2" type="ORF">CK936_06190</name>
</gene>
<evidence type="ECO:0000313" key="2">
    <source>
        <dbReference type="EMBL" id="PAU49747.1"/>
    </source>
</evidence>
<dbReference type="SUPFAM" id="SSF52540">
    <property type="entry name" value="P-loop containing nucleoside triphosphate hydrolases"/>
    <property type="match status" value="1"/>
</dbReference>
<dbReference type="PROSITE" id="PS50837">
    <property type="entry name" value="NACHT"/>
    <property type="match status" value="1"/>
</dbReference>
<keyword evidence="2" id="KW-0547">Nucleotide-binding</keyword>
<feature type="domain" description="NACHT" evidence="1">
    <location>
        <begin position="314"/>
        <end position="660"/>
    </location>
</feature>
<dbReference type="Pfam" id="PF00089">
    <property type="entry name" value="Trypsin"/>
    <property type="match status" value="1"/>
</dbReference>
<dbReference type="PANTHER" id="PTHR46844">
    <property type="entry name" value="SLR5058 PROTEIN"/>
    <property type="match status" value="1"/>
</dbReference>
<dbReference type="InterPro" id="IPR027417">
    <property type="entry name" value="P-loop_NTPase"/>
</dbReference>
<proteinExistence type="predicted"/>
<dbReference type="EMBL" id="NSJV01000112">
    <property type="protein sequence ID" value="PAU49747.1"/>
    <property type="molecule type" value="Genomic_DNA"/>
</dbReference>
<keyword evidence="2" id="KW-0067">ATP-binding</keyword>
<evidence type="ECO:0000259" key="1">
    <source>
        <dbReference type="PROSITE" id="PS50837"/>
    </source>
</evidence>
<dbReference type="GO" id="GO:0006508">
    <property type="term" value="P:proteolysis"/>
    <property type="evidence" value="ECO:0007669"/>
    <property type="project" value="InterPro"/>
</dbReference>
<sequence length="799" mass="86104">MIPSGDGPGPARPAPSVADRLVAVMAGAQGSGVLLTPTLVLTSAHVLDAGSGEGGAGGRGPHALALGGHLSDPVPCEVVWKGETGARDAALLLAERPLVHAARLGPLRWGVCVTWKPMTGCQAMGFPQVQRSPDGSLEAVQVPGTLTPLSGSLRRRYVLRTDHHPPVGGSGGSPWAGLSGGPVLAGQVLIGIVSEDPPGWDHSAVDAVPLIQIVSSADFWSALRKHWPEAPSLLVEEVFSAHPDDLAYEAAYAKAVKAAYSRLEIFGLDDLGSGDNTWDLDTAYLSLEARAPGQAPGPARAGAQRVEDLLGSRPRTVLRGEAGAGKTTLVWWLASHAACHTLPRKLGALNGLVPFVVPLRSLAAQGITSPTPSQLSTIARLPVDAPPPGWAGRVLESGRALLLVDGLDELPREDRAPARRWLAELLRLHPATRCLVTVRPLAVDHAWLEAEGFEELRLLPMSDTDIQSFVAAWHAAARLECEGYADGERARRQRELLVELEGNLTQEFRRTAGLRDLARTPLLCAVVCALHRRRSGLLPRTRWELYRAALTMLLGGRDAHRRIHRPEGMELEPDDGRQLLQRVAVWLVRNGRVELSREQAVRQIALAMRGLRRVRDQGTPEEVLTHLLNRSGLLQERTRDSVQFIHRTFQDYLAAKEFQDSDCLDELLSHAAEEPWQDVIRLVIGHCGRAEERRVLEGVAAAADAAAGVGAGEDEWALRALSGNCAADAAYLDDDLHDRVWGGIKETAVRLASPEAARHPSGNLKEALTNMPCPSDFSAREKELLMTLISLRANGSPLV</sequence>
<dbReference type="InterPro" id="IPR001254">
    <property type="entry name" value="Trypsin_dom"/>
</dbReference>
<dbReference type="Gene3D" id="3.40.50.300">
    <property type="entry name" value="P-loop containing nucleotide triphosphate hydrolases"/>
    <property type="match status" value="1"/>
</dbReference>
<protein>
    <submittedName>
        <fullName evidence="2">ATP-binding protein</fullName>
    </submittedName>
</protein>